<dbReference type="SUPFAM" id="SSF103481">
    <property type="entry name" value="Multidrug resistance efflux transporter EmrE"/>
    <property type="match status" value="2"/>
</dbReference>
<dbReference type="Pfam" id="PF00892">
    <property type="entry name" value="EamA"/>
    <property type="match status" value="2"/>
</dbReference>
<evidence type="ECO:0000256" key="4">
    <source>
        <dbReference type="ARBA" id="ARBA00022475"/>
    </source>
</evidence>
<dbReference type="Proteomes" id="UP000036834">
    <property type="component" value="Unassembled WGS sequence"/>
</dbReference>
<keyword evidence="10 13" id="KW-1133">Transmembrane helix</keyword>
<feature type="transmembrane region" description="Helical" evidence="13">
    <location>
        <begin position="64"/>
        <end position="83"/>
    </location>
</feature>
<accession>A0A0K9YKB2</accession>
<evidence type="ECO:0000256" key="5">
    <source>
        <dbReference type="ARBA" id="ARBA00022516"/>
    </source>
</evidence>
<dbReference type="AlphaFoldDB" id="A0A0K9YKB2"/>
<keyword evidence="6" id="KW-0997">Cell inner membrane</keyword>
<feature type="transmembrane region" description="Helical" evidence="13">
    <location>
        <begin position="243"/>
        <end position="262"/>
    </location>
</feature>
<name>A0A0K9YKB2_9BACL</name>
<sequence length="288" mass="31877">MSTTILLILLFAAVCHAIWNALSKKIEERDAFFTLILGASVILYFPLAVYLWQTSSFPPGAIKWLLLSICSEVLYFVALGKAYKTNHLSYAYPILRGTAPIVTTIISTLFIGTAIAWTGFVGILVIVAGVVFMNQRTFSFRELSHLVKDWGNMKWVFLAGSFSACSSIVDGMGASMMSGLLFKYFVFFGMFAGKWIIDRRAEIKVSYVALIKRYPWHTLAGGLFVFVSNSLAVYAMQTTPVTYVASVREISIVFATLIGVIWLKEKVGVVKWVSIGMILAGVVIIKLS</sequence>
<dbReference type="PANTHER" id="PTHR30561:SF1">
    <property type="entry name" value="MULTIDRUG TRANSPORTER EMRE"/>
    <property type="match status" value="1"/>
</dbReference>
<dbReference type="PANTHER" id="PTHR30561">
    <property type="entry name" value="SMR FAMILY PROTON-DEPENDENT DRUG EFFLUX TRANSPORTER SUGE"/>
    <property type="match status" value="1"/>
</dbReference>
<dbReference type="PATRIC" id="fig|54915.3.peg.4166"/>
<reference evidence="16" key="1">
    <citation type="submission" date="2015-07" db="EMBL/GenBank/DDBJ databases">
        <title>Genome sequencing project for genomic taxonomy and phylogenomics of Bacillus-like bacteria.</title>
        <authorList>
            <person name="Liu B."/>
            <person name="Wang J."/>
            <person name="Zhu Y."/>
            <person name="Liu G."/>
            <person name="Chen Q."/>
            <person name="Chen Z."/>
            <person name="Lan J."/>
            <person name="Che J."/>
            <person name="Ge C."/>
            <person name="Shi H."/>
            <person name="Pan Z."/>
            <person name="Liu X."/>
        </authorList>
    </citation>
    <scope>NUCLEOTIDE SEQUENCE [LARGE SCALE GENOMIC DNA]</scope>
    <source>
        <strain evidence="16">DSM 9887</strain>
    </source>
</reference>
<dbReference type="GO" id="GO:0009103">
    <property type="term" value="P:lipopolysaccharide biosynthetic process"/>
    <property type="evidence" value="ECO:0007669"/>
    <property type="project" value="UniProtKB-KW"/>
</dbReference>
<evidence type="ECO:0000256" key="10">
    <source>
        <dbReference type="ARBA" id="ARBA00022989"/>
    </source>
</evidence>
<dbReference type="InterPro" id="IPR000390">
    <property type="entry name" value="Small_drug/metabolite_transptr"/>
</dbReference>
<comment type="caution">
    <text evidence="15">The sequence shown here is derived from an EMBL/GenBank/DDBJ whole genome shotgun (WGS) entry which is preliminary data.</text>
</comment>
<dbReference type="GO" id="GO:0005886">
    <property type="term" value="C:plasma membrane"/>
    <property type="evidence" value="ECO:0007669"/>
    <property type="project" value="UniProtKB-SubCell"/>
</dbReference>
<evidence type="ECO:0000256" key="6">
    <source>
        <dbReference type="ARBA" id="ARBA00022519"/>
    </source>
</evidence>
<keyword evidence="8 13" id="KW-0812">Transmembrane</keyword>
<feature type="transmembrane region" description="Helical" evidence="13">
    <location>
        <begin position="33"/>
        <end position="52"/>
    </location>
</feature>
<feature type="transmembrane region" description="Helical" evidence="13">
    <location>
        <begin position="218"/>
        <end position="237"/>
    </location>
</feature>
<keyword evidence="3" id="KW-0813">Transport</keyword>
<gene>
    <name evidence="15" type="ORF">ADS79_25080</name>
</gene>
<keyword evidence="12 13" id="KW-0472">Membrane</keyword>
<keyword evidence="11" id="KW-0443">Lipid metabolism</keyword>
<dbReference type="Gene3D" id="1.10.3730.20">
    <property type="match status" value="2"/>
</dbReference>
<dbReference type="EMBL" id="LGIQ01000011">
    <property type="protein sequence ID" value="KNB69198.1"/>
    <property type="molecule type" value="Genomic_DNA"/>
</dbReference>
<dbReference type="InterPro" id="IPR037185">
    <property type="entry name" value="EmrE-like"/>
</dbReference>
<keyword evidence="7" id="KW-0441">Lipid A biosynthesis</keyword>
<feature type="transmembrane region" description="Helical" evidence="13">
    <location>
        <begin position="180"/>
        <end position="197"/>
    </location>
</feature>
<evidence type="ECO:0000256" key="1">
    <source>
        <dbReference type="ARBA" id="ARBA00004651"/>
    </source>
</evidence>
<dbReference type="OrthoDB" id="157232at2"/>
<dbReference type="RefSeq" id="WP_049741193.1">
    <property type="nucleotide sequence ID" value="NZ_BJON01000022.1"/>
</dbReference>
<evidence type="ECO:0000313" key="16">
    <source>
        <dbReference type="Proteomes" id="UP000036834"/>
    </source>
</evidence>
<feature type="transmembrane region" description="Helical" evidence="13">
    <location>
        <begin position="103"/>
        <end position="134"/>
    </location>
</feature>
<evidence type="ECO:0000313" key="15">
    <source>
        <dbReference type="EMBL" id="KNB69198.1"/>
    </source>
</evidence>
<evidence type="ECO:0000256" key="11">
    <source>
        <dbReference type="ARBA" id="ARBA00023098"/>
    </source>
</evidence>
<evidence type="ECO:0000256" key="9">
    <source>
        <dbReference type="ARBA" id="ARBA00022985"/>
    </source>
</evidence>
<dbReference type="InterPro" id="IPR000620">
    <property type="entry name" value="EamA_dom"/>
</dbReference>
<comment type="subcellular location">
    <subcellularLocation>
        <location evidence="1">Cell membrane</location>
        <topology evidence="1">Multi-pass membrane protein</topology>
    </subcellularLocation>
</comment>
<keyword evidence="4" id="KW-1003">Cell membrane</keyword>
<keyword evidence="5" id="KW-0444">Lipid biosynthesis</keyword>
<evidence type="ECO:0000256" key="12">
    <source>
        <dbReference type="ARBA" id="ARBA00023136"/>
    </source>
</evidence>
<evidence type="ECO:0000256" key="13">
    <source>
        <dbReference type="SAM" id="Phobius"/>
    </source>
</evidence>
<protein>
    <recommendedName>
        <fullName evidence="14">EamA domain-containing protein</fullName>
    </recommendedName>
</protein>
<dbReference type="STRING" id="54915.ADS79_25080"/>
<evidence type="ECO:0000256" key="3">
    <source>
        <dbReference type="ARBA" id="ARBA00022448"/>
    </source>
</evidence>
<keyword evidence="9" id="KW-0448">Lipopolysaccharide biosynthesis</keyword>
<dbReference type="GO" id="GO:0022857">
    <property type="term" value="F:transmembrane transporter activity"/>
    <property type="evidence" value="ECO:0007669"/>
    <property type="project" value="InterPro"/>
</dbReference>
<proteinExistence type="inferred from homology"/>
<feature type="domain" description="EamA" evidence="14">
    <location>
        <begin position="5"/>
        <end position="134"/>
    </location>
</feature>
<feature type="transmembrane region" description="Helical" evidence="13">
    <location>
        <begin position="269"/>
        <end position="287"/>
    </location>
</feature>
<feature type="domain" description="EamA" evidence="14">
    <location>
        <begin position="192"/>
        <end position="285"/>
    </location>
</feature>
<comment type="similarity">
    <text evidence="2">Belongs to the EamA transporter family.</text>
</comment>
<evidence type="ECO:0000256" key="2">
    <source>
        <dbReference type="ARBA" id="ARBA00007362"/>
    </source>
</evidence>
<evidence type="ECO:0000256" key="7">
    <source>
        <dbReference type="ARBA" id="ARBA00022556"/>
    </source>
</evidence>
<evidence type="ECO:0000259" key="14">
    <source>
        <dbReference type="Pfam" id="PF00892"/>
    </source>
</evidence>
<organism evidence="15 16">
    <name type="scientific">Brevibacillus reuszeri</name>
    <dbReference type="NCBI Taxonomy" id="54915"/>
    <lineage>
        <taxon>Bacteria</taxon>
        <taxon>Bacillati</taxon>
        <taxon>Bacillota</taxon>
        <taxon>Bacilli</taxon>
        <taxon>Bacillales</taxon>
        <taxon>Paenibacillaceae</taxon>
        <taxon>Brevibacillus</taxon>
    </lineage>
</organism>
<evidence type="ECO:0000256" key="8">
    <source>
        <dbReference type="ARBA" id="ARBA00022692"/>
    </source>
</evidence>